<dbReference type="Pfam" id="PF00680">
    <property type="entry name" value="RdRP_1"/>
    <property type="match status" value="1"/>
</dbReference>
<dbReference type="EMBL" id="LC553704">
    <property type="protein sequence ID" value="BCH36647.1"/>
    <property type="molecule type" value="Genomic_RNA"/>
</dbReference>
<reference evidence="6" key="1">
    <citation type="submission" date="2020-06" db="EMBL/GenBank/DDBJ databases">
        <title>Discovery of novel viral sequences from mycovirus by FLDS-based high quality screening.</title>
        <authorList>
            <person name="Urayama S."/>
            <person name="Yaguchi T."/>
            <person name="Hagiwara D."/>
            <person name="Chiba Y."/>
        </authorList>
    </citation>
    <scope>NUCLEOTIDE SEQUENCE</scope>
    <source>
        <strain evidence="6">J-YC-1</strain>
    </source>
</reference>
<keyword evidence="1 6" id="KW-0696">RNA-directed RNA polymerase</keyword>
<evidence type="ECO:0000256" key="3">
    <source>
        <dbReference type="ARBA" id="ARBA00022695"/>
    </source>
</evidence>
<evidence type="ECO:0000256" key="4">
    <source>
        <dbReference type="ARBA" id="ARBA00022953"/>
    </source>
</evidence>
<accession>A0A7I8D3A8</accession>
<dbReference type="InterPro" id="IPR007094">
    <property type="entry name" value="RNA-dir_pol_PSvirus"/>
</dbReference>
<dbReference type="GO" id="GO:0006351">
    <property type="term" value="P:DNA-templated transcription"/>
    <property type="evidence" value="ECO:0007669"/>
    <property type="project" value="InterPro"/>
</dbReference>
<organism evidence="6">
    <name type="scientific">Aspergillus lentulus non-segmented dsRNA virus 1</name>
    <dbReference type="NCBI Taxonomy" id="2747490"/>
    <lineage>
        <taxon>Viruses</taxon>
        <taxon>Riboviria</taxon>
        <taxon>Orthornavirae</taxon>
        <taxon>Pisuviricota</taxon>
        <taxon>Duplopiviricetes</taxon>
        <taxon>Durnavirales</taxon>
        <taxon>Amalgaviridae</taxon>
        <taxon>Unirnavirus</taxon>
        <taxon>Unirnavirus aspergilli</taxon>
    </lineage>
</organism>
<dbReference type="InterPro" id="IPR001205">
    <property type="entry name" value="RNA-dir_pol_C"/>
</dbReference>
<evidence type="ECO:0000313" key="6">
    <source>
        <dbReference type="EMBL" id="BCH36647.1"/>
    </source>
</evidence>
<keyword evidence="2" id="KW-0808">Transferase</keyword>
<sequence length="594" mass="66985">MDLSEDVMVDWIQENPTTVSEASGAGVKEWRFFLKPVKWQRDLPGVESLGQSPGVRYRYVQPATSNSQYFSGFLDERAKRLTGIEGPSVDVVMSEFVPPSEEDLYAHVAGFGRTGPDGSQISTITYAGLLRELREVEDWDHQIADWLEPRHLPKITVPTRTSPGIRWKKLGYKTKKQALMPAVVEATRILKGMLEGKGPYKVPPAGVAGRGKRVVTGTGRSGVKKEGRLIVMPDLVRHLLGTLAAGPYMSELRKCRKEDGGVLLGMGPFSESYQQISEWAAGAREFLFLDFTGFDQSIPSPLLRAAMAHVQSRFIAGPGTDSYWKSEFEHLVNTEIAMPDGCVYKKKRGVASGDPWTSLADSYANWIALTHISHLLGLKVKVWTFGDDSIVAVYDGPAYGDLVGEFRTLAYDCFGMDVSSKKSYRSRVLVDIEDNPEPKQSGSFLSLYFLQTPMGVRPTRPLQDLYEMFLVPEKNRGDLGWEIVRTSMAYMTFYYNETARYVLEEYWDYLHERYKVPQLRGTADDLALLREMDIPWSSFRWEWLNRLPRPGEVELMYKYGHVGFFQPAQWGVVYSKWDTDTLGNAVSLPLPPNG</sequence>
<protein>
    <submittedName>
        <fullName evidence="6">RNA-dependent RNA polymerase</fullName>
    </submittedName>
</protein>
<dbReference type="GO" id="GO:0003723">
    <property type="term" value="F:RNA binding"/>
    <property type="evidence" value="ECO:0007669"/>
    <property type="project" value="InterPro"/>
</dbReference>
<evidence type="ECO:0000259" key="5">
    <source>
        <dbReference type="PROSITE" id="PS50507"/>
    </source>
</evidence>
<dbReference type="InterPro" id="IPR043502">
    <property type="entry name" value="DNA/RNA_pol_sf"/>
</dbReference>
<dbReference type="GO" id="GO:0003968">
    <property type="term" value="F:RNA-directed RNA polymerase activity"/>
    <property type="evidence" value="ECO:0007669"/>
    <property type="project" value="UniProtKB-KW"/>
</dbReference>
<evidence type="ECO:0000256" key="1">
    <source>
        <dbReference type="ARBA" id="ARBA00022484"/>
    </source>
</evidence>
<feature type="domain" description="RdRp catalytic" evidence="5">
    <location>
        <begin position="284"/>
        <end position="401"/>
    </location>
</feature>
<dbReference type="GO" id="GO:0039694">
    <property type="term" value="P:viral RNA genome replication"/>
    <property type="evidence" value="ECO:0007669"/>
    <property type="project" value="InterPro"/>
</dbReference>
<dbReference type="PROSITE" id="PS50507">
    <property type="entry name" value="RDRP_SSRNA_POS"/>
    <property type="match status" value="1"/>
</dbReference>
<name>A0A7I8D3A8_9VIRU</name>
<dbReference type="SUPFAM" id="SSF56672">
    <property type="entry name" value="DNA/RNA polymerases"/>
    <property type="match status" value="1"/>
</dbReference>
<keyword evidence="3" id="KW-0548">Nucleotidyltransferase</keyword>
<keyword evidence="4" id="KW-0693">Viral RNA replication</keyword>
<proteinExistence type="predicted"/>
<evidence type="ECO:0000256" key="2">
    <source>
        <dbReference type="ARBA" id="ARBA00022679"/>
    </source>
</evidence>